<dbReference type="Proteomes" id="UP000282087">
    <property type="component" value="Unassembled WGS sequence"/>
</dbReference>
<comment type="caution">
    <text evidence="2">The sequence shown here is derived from an EMBL/GenBank/DDBJ whole genome shotgun (WGS) entry which is preliminary data.</text>
</comment>
<dbReference type="SUPFAM" id="SSF50729">
    <property type="entry name" value="PH domain-like"/>
    <property type="match status" value="1"/>
</dbReference>
<dbReference type="EMBL" id="QLLG01000191">
    <property type="protein sequence ID" value="RMX66714.1"/>
    <property type="molecule type" value="Genomic_DNA"/>
</dbReference>
<name>A0A3M6VIW7_9STRA</name>
<sequence length="120" mass="13975">MEVFVDEWIVRLHRFAKGTMELKIEPIYETTLVTRWGVLTDTSFLLFDNTTAELLISLDLAKLQIVKSITQPKNDPSRPFPLTILAYGSMYVHVLYISSYAQRQSWEYKINLHQRASLIP</sequence>
<evidence type="ECO:0000259" key="1">
    <source>
        <dbReference type="Pfam" id="PF00169"/>
    </source>
</evidence>
<reference evidence="2 3" key="1">
    <citation type="submission" date="2018-06" db="EMBL/GenBank/DDBJ databases">
        <title>Comparative genomics of downy mildews reveals potential adaptations to biotrophy.</title>
        <authorList>
            <person name="Fletcher K."/>
            <person name="Klosterman S.J."/>
            <person name="Derevnina L."/>
            <person name="Martin F."/>
            <person name="Koike S."/>
            <person name="Reyes Chin-Wo S."/>
            <person name="Mou B."/>
            <person name="Michelmore R."/>
        </authorList>
    </citation>
    <scope>NUCLEOTIDE SEQUENCE [LARGE SCALE GENOMIC DNA]</scope>
    <source>
        <strain evidence="2 3">R14</strain>
    </source>
</reference>
<accession>A0A3M6VIW7</accession>
<gene>
    <name evidence="2" type="ORF">DD238_004698</name>
</gene>
<proteinExistence type="predicted"/>
<keyword evidence="3" id="KW-1185">Reference proteome</keyword>
<dbReference type="Pfam" id="PF00169">
    <property type="entry name" value="PH"/>
    <property type="match status" value="1"/>
</dbReference>
<evidence type="ECO:0000313" key="2">
    <source>
        <dbReference type="EMBL" id="RMX66714.1"/>
    </source>
</evidence>
<dbReference type="InterPro" id="IPR001849">
    <property type="entry name" value="PH_domain"/>
</dbReference>
<protein>
    <recommendedName>
        <fullName evidence="1">PH domain-containing protein</fullName>
    </recommendedName>
</protein>
<evidence type="ECO:0000313" key="3">
    <source>
        <dbReference type="Proteomes" id="UP000282087"/>
    </source>
</evidence>
<dbReference type="AlphaFoldDB" id="A0A3M6VIW7"/>
<organism evidence="2 3">
    <name type="scientific">Peronospora effusa</name>
    <dbReference type="NCBI Taxonomy" id="542832"/>
    <lineage>
        <taxon>Eukaryota</taxon>
        <taxon>Sar</taxon>
        <taxon>Stramenopiles</taxon>
        <taxon>Oomycota</taxon>
        <taxon>Peronosporomycetes</taxon>
        <taxon>Peronosporales</taxon>
        <taxon>Peronosporaceae</taxon>
        <taxon>Peronospora</taxon>
    </lineage>
</organism>
<feature type="domain" description="PH" evidence="1">
    <location>
        <begin position="23"/>
        <end position="112"/>
    </location>
</feature>
<dbReference type="VEuPathDB" id="FungiDB:DD237_006477"/>